<evidence type="ECO:0000256" key="5">
    <source>
        <dbReference type="ARBA" id="ARBA00022723"/>
    </source>
</evidence>
<dbReference type="GO" id="GO:0031838">
    <property type="term" value="C:haptoglobin-hemoglobin complex"/>
    <property type="evidence" value="ECO:0007669"/>
    <property type="project" value="TreeGrafter"/>
</dbReference>
<protein>
    <submittedName>
        <fullName evidence="9">Hemoglobin subunit alpha</fullName>
    </submittedName>
</protein>
<dbReference type="InterPro" id="IPR000971">
    <property type="entry name" value="Globin"/>
</dbReference>
<dbReference type="PANTHER" id="PTHR11442:SF41">
    <property type="entry name" value="HEMOGLOBIN SUBUNIT ZETA"/>
    <property type="match status" value="1"/>
</dbReference>
<feature type="binding site" evidence="10">
    <location>
        <position position="45"/>
    </location>
    <ligand>
        <name>heme b</name>
        <dbReference type="ChEBI" id="CHEBI:60344"/>
    </ligand>
</feature>
<dbReference type="GO" id="GO:0020037">
    <property type="term" value="F:heme binding"/>
    <property type="evidence" value="ECO:0007669"/>
    <property type="project" value="InterPro"/>
</dbReference>
<evidence type="ECO:0000313" key="9">
    <source>
        <dbReference type="PDB" id="3MKB"/>
    </source>
</evidence>
<proteinExistence type="evidence at protein level"/>
<keyword evidence="5 10" id="KW-0479">Metal-binding</keyword>
<reference evidence="9 10" key="1">
    <citation type="journal article" date="2013" name="J. Synchrotron Radiat.">
        <title>Structural studies of haemoglobin from pisces species shortfin mako shark (Isurus oxyrinchus) at 1.9 A resolution.</title>
        <authorList>
            <person name="Ramesh P."/>
            <person name="Sundaresan S.S."/>
            <person name="Sathya Moorthy P."/>
            <person name="Balasubramanian M."/>
            <person name="Ponnuswamy M.N."/>
        </authorList>
    </citation>
    <scope>X-RAY CRYSTALLOGRAPHY (1.90 ANGSTROMS) IN COMPLEX WITH HEME B</scope>
</reference>
<dbReference type="PDB" id="3MKB">
    <property type="method" value="X-ray"/>
    <property type="resolution" value="1.90 A"/>
    <property type="chains" value="A/C=1-140"/>
</dbReference>
<dbReference type="GO" id="GO:0031720">
    <property type="term" value="F:haptoglobin binding"/>
    <property type="evidence" value="ECO:0007669"/>
    <property type="project" value="TreeGrafter"/>
</dbReference>
<dbReference type="InterPro" id="IPR009050">
    <property type="entry name" value="Globin-like_sf"/>
</dbReference>
<dbReference type="InterPro" id="IPR050056">
    <property type="entry name" value="Hemoglobin_oxygen_transport"/>
</dbReference>
<evidence type="ECO:0000256" key="3">
    <source>
        <dbReference type="ARBA" id="ARBA00022617"/>
    </source>
</evidence>
<dbReference type="PROSITE" id="PS01033">
    <property type="entry name" value="GLOBIN"/>
    <property type="match status" value="1"/>
</dbReference>
<keyword evidence="4 7" id="KW-0561">Oxygen transport</keyword>
<dbReference type="Pfam" id="PF00042">
    <property type="entry name" value="Globin"/>
    <property type="match status" value="1"/>
</dbReference>
<evidence type="ECO:0000256" key="4">
    <source>
        <dbReference type="ARBA" id="ARBA00022621"/>
    </source>
</evidence>
<evidence type="ECO:0000256" key="7">
    <source>
        <dbReference type="RuleBase" id="RU000356"/>
    </source>
</evidence>
<dbReference type="AlphaFoldDB" id="F2Z286"/>
<dbReference type="GO" id="GO:0005833">
    <property type="term" value="C:hemoglobin complex"/>
    <property type="evidence" value="ECO:0007669"/>
    <property type="project" value="InterPro"/>
</dbReference>
<keyword evidence="2 7" id="KW-0813">Transport</keyword>
<dbReference type="PDBsum" id="3MKB"/>
<dbReference type="GO" id="GO:0043177">
    <property type="term" value="F:organic acid binding"/>
    <property type="evidence" value="ECO:0007669"/>
    <property type="project" value="TreeGrafter"/>
</dbReference>
<dbReference type="CDD" id="cd08927">
    <property type="entry name" value="Hb-alpha-like"/>
    <property type="match status" value="1"/>
</dbReference>
<dbReference type="InterPro" id="IPR012292">
    <property type="entry name" value="Globin/Proto"/>
</dbReference>
<dbReference type="EvolutionaryTrace" id="F2Z286"/>
<evidence type="ECO:0000256" key="2">
    <source>
        <dbReference type="ARBA" id="ARBA00022448"/>
    </source>
</evidence>
<dbReference type="GO" id="GO:0019825">
    <property type="term" value="F:oxygen binding"/>
    <property type="evidence" value="ECO:0007669"/>
    <property type="project" value="InterPro"/>
</dbReference>
<evidence type="ECO:0007829" key="10">
    <source>
        <dbReference type="PDB" id="3MKB"/>
    </source>
</evidence>
<keyword evidence="3 7" id="KW-0349">Heme</keyword>
<dbReference type="GO" id="GO:0072562">
    <property type="term" value="C:blood microparticle"/>
    <property type="evidence" value="ECO:0007669"/>
    <property type="project" value="TreeGrafter"/>
</dbReference>
<name>F2Z286_ISUOX</name>
<dbReference type="GO" id="GO:0005344">
    <property type="term" value="F:oxygen carrier activity"/>
    <property type="evidence" value="ECO:0007669"/>
    <property type="project" value="UniProtKB-KW"/>
</dbReference>
<keyword evidence="6 10" id="KW-0408">Iron</keyword>
<dbReference type="GO" id="GO:0004601">
    <property type="term" value="F:peroxidase activity"/>
    <property type="evidence" value="ECO:0007669"/>
    <property type="project" value="TreeGrafter"/>
</dbReference>
<organism evidence="9">
    <name type="scientific">Isurus oxyrinchus</name>
    <name type="common">Shortfin mako shark</name>
    <dbReference type="NCBI Taxonomy" id="57983"/>
    <lineage>
        <taxon>Eukaryota</taxon>
        <taxon>Metazoa</taxon>
        <taxon>Chordata</taxon>
        <taxon>Craniata</taxon>
        <taxon>Vertebrata</taxon>
        <taxon>Chondrichthyes</taxon>
        <taxon>Elasmobranchii</taxon>
        <taxon>Galeomorphii</taxon>
        <taxon>Galeoidea</taxon>
        <taxon>Lamniformes</taxon>
        <taxon>Alopiidae</taxon>
        <taxon>Isurus</taxon>
    </lineage>
</organism>
<dbReference type="SUPFAM" id="SSF46458">
    <property type="entry name" value="Globin-like"/>
    <property type="match status" value="1"/>
</dbReference>
<dbReference type="InterPro" id="IPR002338">
    <property type="entry name" value="Hemoglobin_a-typ"/>
</dbReference>
<evidence type="ECO:0000256" key="6">
    <source>
        <dbReference type="ARBA" id="ARBA00023004"/>
    </source>
</evidence>
<dbReference type="GO" id="GO:0046872">
    <property type="term" value="F:metal ion binding"/>
    <property type="evidence" value="ECO:0007669"/>
    <property type="project" value="UniProtKB-KW"/>
</dbReference>
<comment type="similarity">
    <text evidence="1 7">Belongs to the globin family.</text>
</comment>
<keyword evidence="9 10" id="KW-0002">3D-structure</keyword>
<feature type="domain" description="Globin" evidence="8">
    <location>
        <begin position="1"/>
        <end position="140"/>
    </location>
</feature>
<evidence type="ECO:0000259" key="8">
    <source>
        <dbReference type="PROSITE" id="PS01033"/>
    </source>
</evidence>
<sequence>AFTGVERSTIGAIAKILASTPEAYGAEALARLFATHPGAKSYFDYADYSAAGAKVQLHGGKVIRAVVSAAEHDDDLHAHLMVLAVTHGKKLLVDPSNFPMLSECILVTLATHLAEFSPATHCAVDKLLSAISSELSSKYR</sequence>
<dbReference type="GO" id="GO:0042744">
    <property type="term" value="P:hydrogen peroxide catabolic process"/>
    <property type="evidence" value="ECO:0007669"/>
    <property type="project" value="TreeGrafter"/>
</dbReference>
<dbReference type="SMR" id="F2Z286"/>
<dbReference type="PANTHER" id="PTHR11442">
    <property type="entry name" value="HEMOGLOBIN FAMILY MEMBER"/>
    <property type="match status" value="1"/>
</dbReference>
<feature type="binding site" evidence="10">
    <location>
        <position position="58"/>
    </location>
    <ligand>
        <name>heme b</name>
        <dbReference type="ChEBI" id="CHEBI:60344"/>
        <note>axial binding residue</note>
    </ligand>
    <ligandPart>
        <name>Fe</name>
        <dbReference type="ChEBI" id="CHEBI:18248"/>
    </ligandPart>
</feature>
<dbReference type="PRINTS" id="PR00612">
    <property type="entry name" value="ALPHAHAEM"/>
</dbReference>
<feature type="binding site" evidence="10">
    <location>
        <position position="87"/>
    </location>
    <ligand>
        <name>heme b</name>
        <dbReference type="ChEBI" id="CHEBI:60344"/>
        <note>axial binding residue</note>
    </ligand>
    <ligandPart>
        <name>Fe</name>
        <dbReference type="ChEBI" id="CHEBI:18248"/>
    </ligandPart>
</feature>
<evidence type="ECO:0000256" key="1">
    <source>
        <dbReference type="ARBA" id="ARBA00008705"/>
    </source>
</evidence>
<dbReference type="Gene3D" id="1.10.490.10">
    <property type="entry name" value="Globins"/>
    <property type="match status" value="1"/>
</dbReference>
<accession>F2Z286</accession>